<dbReference type="GO" id="GO:0004842">
    <property type="term" value="F:ubiquitin-protein transferase activity"/>
    <property type="evidence" value="ECO:0007669"/>
    <property type="project" value="TreeGrafter"/>
</dbReference>
<keyword evidence="2 3" id="KW-0040">ANK repeat</keyword>
<proteinExistence type="predicted"/>
<dbReference type="AlphaFoldDB" id="A0A5B7DNC7"/>
<reference evidence="4 5" key="1">
    <citation type="submission" date="2019-05" db="EMBL/GenBank/DDBJ databases">
        <title>Another draft genome of Portunus trituberculatus and its Hox gene families provides insights of decapod evolution.</title>
        <authorList>
            <person name="Jeong J.-H."/>
            <person name="Song I."/>
            <person name="Kim S."/>
            <person name="Choi T."/>
            <person name="Kim D."/>
            <person name="Ryu S."/>
            <person name="Kim W."/>
        </authorList>
    </citation>
    <scope>NUCLEOTIDE SEQUENCE [LARGE SCALE GENOMIC DNA]</scope>
    <source>
        <tissue evidence="4">Muscle</tissue>
    </source>
</reference>
<dbReference type="InterPro" id="IPR036770">
    <property type="entry name" value="Ankyrin_rpt-contain_sf"/>
</dbReference>
<sequence length="146" mass="16074">MLHKAVYYNYPGIVDLALGAGAKVDTQSKNGKTALHWAARSQGVEVVQALLKTCPDAKLEDRDGRTPLDIAKRHNKKVVKIIQGEVPGCSTPPTRTTLRDEACLSRHPAASPPCLTCQGREQSVCPVHRIPLVFHPRQRLMTYRGV</sequence>
<protein>
    <submittedName>
        <fullName evidence="4">Ankyrin repeat, SAM and basic leucine zipper domain-containing protein 1</fullName>
    </submittedName>
</protein>
<feature type="repeat" description="ANK" evidence="3">
    <location>
        <begin position="30"/>
        <end position="62"/>
    </location>
</feature>
<dbReference type="PANTHER" id="PTHR24171">
    <property type="entry name" value="ANKYRIN REPEAT DOMAIN-CONTAINING PROTEIN 39-RELATED"/>
    <property type="match status" value="1"/>
</dbReference>
<dbReference type="Pfam" id="PF12796">
    <property type="entry name" value="Ank_2"/>
    <property type="match status" value="1"/>
</dbReference>
<dbReference type="PROSITE" id="PS50088">
    <property type="entry name" value="ANK_REPEAT"/>
    <property type="match status" value="1"/>
</dbReference>
<evidence type="ECO:0000313" key="4">
    <source>
        <dbReference type="EMBL" id="MPC22948.1"/>
    </source>
</evidence>
<dbReference type="PANTHER" id="PTHR24171:SF8">
    <property type="entry name" value="BRCA1-ASSOCIATED RING DOMAIN PROTEIN 1"/>
    <property type="match status" value="1"/>
</dbReference>
<comment type="caution">
    <text evidence="4">The sequence shown here is derived from an EMBL/GenBank/DDBJ whole genome shotgun (WGS) entry which is preliminary data.</text>
</comment>
<gene>
    <name evidence="4" type="primary">ASZ1</name>
    <name evidence="4" type="ORF">E2C01_015978</name>
</gene>
<dbReference type="SUPFAM" id="SSF48403">
    <property type="entry name" value="Ankyrin repeat"/>
    <property type="match status" value="1"/>
</dbReference>
<keyword evidence="5" id="KW-1185">Reference proteome</keyword>
<evidence type="ECO:0000256" key="1">
    <source>
        <dbReference type="ARBA" id="ARBA00022737"/>
    </source>
</evidence>
<dbReference type="GO" id="GO:0070531">
    <property type="term" value="C:BRCA1-A complex"/>
    <property type="evidence" value="ECO:0007669"/>
    <property type="project" value="TreeGrafter"/>
</dbReference>
<evidence type="ECO:0000256" key="2">
    <source>
        <dbReference type="ARBA" id="ARBA00023043"/>
    </source>
</evidence>
<dbReference type="GO" id="GO:0031436">
    <property type="term" value="C:BRCA1-BARD1 complex"/>
    <property type="evidence" value="ECO:0007669"/>
    <property type="project" value="TreeGrafter"/>
</dbReference>
<dbReference type="InterPro" id="IPR002110">
    <property type="entry name" value="Ankyrin_rpt"/>
</dbReference>
<accession>A0A5B7DNC7</accession>
<dbReference type="PROSITE" id="PS50297">
    <property type="entry name" value="ANK_REP_REGION"/>
    <property type="match status" value="1"/>
</dbReference>
<dbReference type="Proteomes" id="UP000324222">
    <property type="component" value="Unassembled WGS sequence"/>
</dbReference>
<dbReference type="OrthoDB" id="6356674at2759"/>
<dbReference type="GO" id="GO:0085020">
    <property type="term" value="P:protein K6-linked ubiquitination"/>
    <property type="evidence" value="ECO:0007669"/>
    <property type="project" value="TreeGrafter"/>
</dbReference>
<evidence type="ECO:0000313" key="5">
    <source>
        <dbReference type="Proteomes" id="UP000324222"/>
    </source>
</evidence>
<organism evidence="4 5">
    <name type="scientific">Portunus trituberculatus</name>
    <name type="common">Swimming crab</name>
    <name type="synonym">Neptunus trituberculatus</name>
    <dbReference type="NCBI Taxonomy" id="210409"/>
    <lineage>
        <taxon>Eukaryota</taxon>
        <taxon>Metazoa</taxon>
        <taxon>Ecdysozoa</taxon>
        <taxon>Arthropoda</taxon>
        <taxon>Crustacea</taxon>
        <taxon>Multicrustacea</taxon>
        <taxon>Malacostraca</taxon>
        <taxon>Eumalacostraca</taxon>
        <taxon>Eucarida</taxon>
        <taxon>Decapoda</taxon>
        <taxon>Pleocyemata</taxon>
        <taxon>Brachyura</taxon>
        <taxon>Eubrachyura</taxon>
        <taxon>Portunoidea</taxon>
        <taxon>Portunidae</taxon>
        <taxon>Portuninae</taxon>
        <taxon>Portunus</taxon>
    </lineage>
</organism>
<evidence type="ECO:0000256" key="3">
    <source>
        <dbReference type="PROSITE-ProRule" id="PRU00023"/>
    </source>
</evidence>
<dbReference type="SMART" id="SM00248">
    <property type="entry name" value="ANK"/>
    <property type="match status" value="2"/>
</dbReference>
<dbReference type="EMBL" id="VSRR010001146">
    <property type="protein sequence ID" value="MPC22948.1"/>
    <property type="molecule type" value="Genomic_DNA"/>
</dbReference>
<name>A0A5B7DNC7_PORTR</name>
<dbReference type="Gene3D" id="1.25.40.20">
    <property type="entry name" value="Ankyrin repeat-containing domain"/>
    <property type="match status" value="1"/>
</dbReference>
<keyword evidence="1" id="KW-0677">Repeat</keyword>